<dbReference type="FunCoup" id="F0VQV5">
    <property type="interactions" value="512"/>
</dbReference>
<dbReference type="CDD" id="cd00577">
    <property type="entry name" value="PCNA"/>
    <property type="match status" value="1"/>
</dbReference>
<dbReference type="GeneID" id="13445325"/>
<dbReference type="PRINTS" id="PR00339">
    <property type="entry name" value="PCNACYCLIN"/>
</dbReference>
<dbReference type="GO" id="GO:0043626">
    <property type="term" value="C:PCNA complex"/>
    <property type="evidence" value="ECO:0007669"/>
    <property type="project" value="TreeGrafter"/>
</dbReference>
<dbReference type="NCBIfam" id="TIGR00590">
    <property type="entry name" value="pcna"/>
    <property type="match status" value="1"/>
</dbReference>
<comment type="function">
    <text evidence="3">This protein is an auxiliary protein of DNA polymerase delta and is involved in the control of eukaryotic DNA replication by increasing the polymerase's processivity during elongation of the leading strand.</text>
</comment>
<keyword evidence="3" id="KW-0539">Nucleus</keyword>
<dbReference type="VEuPathDB" id="ToxoDB:NCLIV_065280"/>
<feature type="domain" description="Proliferating cell nuclear antigen PCNA C-terminal" evidence="7">
    <location>
        <begin position="132"/>
        <end position="244"/>
    </location>
</feature>
<reference evidence="10" key="3">
    <citation type="journal article" date="2012" name="PLoS Pathog.">
        <title>Comparative genomics of the apicomplexan parasites Toxoplasma gondii and Neospora caninum: Coccidia differing in host range and transmission strategy.</title>
        <authorList>
            <person name="Reid A.J."/>
            <person name="Vermont S.J."/>
            <person name="Cotton J.A."/>
            <person name="Harris D."/>
            <person name="Hill-Cawthorne G.A."/>
            <person name="Konen-Waisman S."/>
            <person name="Latham S.M."/>
            <person name="Mourier T."/>
            <person name="Norton R."/>
            <person name="Quail M.A."/>
            <person name="Sanders M."/>
            <person name="Shanmugam D."/>
            <person name="Sohal A."/>
            <person name="Wasmuth J.D."/>
            <person name="Brunk B."/>
            <person name="Grigg M.E."/>
            <person name="Howard J.C."/>
            <person name="Parkinson J."/>
            <person name="Roos D.S."/>
            <person name="Trees A.J."/>
            <person name="Berriman M."/>
            <person name="Pain A."/>
            <person name="Wastling J.M."/>
        </authorList>
    </citation>
    <scope>NUCLEOTIDE SEQUENCE [LARGE SCALE GENOMIC DNA]</scope>
    <source>
        <strain evidence="10">Liverpool</strain>
    </source>
</reference>
<feature type="compositionally biased region" description="Acidic residues" evidence="5">
    <location>
        <begin position="298"/>
        <end position="307"/>
    </location>
</feature>
<dbReference type="SUPFAM" id="SSF55979">
    <property type="entry name" value="DNA clamp"/>
    <property type="match status" value="2"/>
</dbReference>
<dbReference type="EMBL" id="LN714487">
    <property type="protein sequence ID" value="CEL70856.1"/>
    <property type="molecule type" value="Genomic_DNA"/>
</dbReference>
<evidence type="ECO:0000256" key="1">
    <source>
        <dbReference type="ARBA" id="ARBA00010462"/>
    </source>
</evidence>
<dbReference type="Pfam" id="PF00705">
    <property type="entry name" value="PCNA_N"/>
    <property type="match status" value="1"/>
</dbReference>
<name>F0VQV5_NEOCL</name>
<dbReference type="InterPro" id="IPR000730">
    <property type="entry name" value="Pr_cel_nuc_antig"/>
</dbReference>
<dbReference type="Pfam" id="PF02747">
    <property type="entry name" value="PCNA_C"/>
    <property type="match status" value="1"/>
</dbReference>
<dbReference type="PROSITE" id="PS00293">
    <property type="entry name" value="PCNA_2"/>
    <property type="match status" value="1"/>
</dbReference>
<evidence type="ECO:0000256" key="4">
    <source>
        <dbReference type="RuleBase" id="RU003671"/>
    </source>
</evidence>
<keyword evidence="2 4" id="KW-0238">DNA-binding</keyword>
<gene>
    <name evidence="9" type="ORF">BN1204_065280</name>
    <name evidence="8" type="ORF">NCLIV_065280</name>
</gene>
<accession>F0VQV5</accession>
<feature type="region of interest" description="Disordered" evidence="5">
    <location>
        <begin position="251"/>
        <end position="321"/>
    </location>
</feature>
<dbReference type="OMA" id="EMKLINM"/>
<dbReference type="GO" id="GO:0019985">
    <property type="term" value="P:translesion synthesis"/>
    <property type="evidence" value="ECO:0007669"/>
    <property type="project" value="TreeGrafter"/>
</dbReference>
<dbReference type="GO" id="GO:0003677">
    <property type="term" value="F:DNA binding"/>
    <property type="evidence" value="ECO:0007669"/>
    <property type="project" value="UniProtKB-KW"/>
</dbReference>
<dbReference type="InterPro" id="IPR046938">
    <property type="entry name" value="DNA_clamp_sf"/>
</dbReference>
<sequence>MLEAKLQHASVLRRLFESIKDMVSDVNLDCDDTGLRLQAMDSSHVALVALKLDDVGFVHFRCDRERSLGLNLASVCKVFKLCSNADSCSIQNEEDSDTVTFVFENEADEKLSSFSLRLMAIDQDALRVPEDETAHDVTVKMSAREFANVVRIMGEFSDSVRVEVDKLGVKFVTQGDLGVGEVLLKPKPFANGDDSGVEIQVNSPVCQTYAVKYLNYFAKAASLSSSVTLSLTDQNPIEVRFDILEPAAGAAASAGGDRAGDESQGDEGRAREGRRQTQQPRSCIGHVKFFLAPKMDDDAIGGEDDGGNGDARGMEDSMMDD</sequence>
<feature type="compositionally biased region" description="Basic and acidic residues" evidence="5">
    <location>
        <begin position="258"/>
        <end position="275"/>
    </location>
</feature>
<dbReference type="OrthoDB" id="534348at2759"/>
<evidence type="ECO:0000256" key="5">
    <source>
        <dbReference type="SAM" id="MobiDB-lite"/>
    </source>
</evidence>
<reference evidence="9" key="4">
    <citation type="journal article" date="2015" name="PLoS ONE">
        <title>Comprehensive Evaluation of Toxoplasma gondii VEG and Neospora caninum LIV Genomes with Tachyzoite Stage Transcriptome and Proteome Defines Novel Transcript Features.</title>
        <authorList>
            <person name="Ramaprasad A."/>
            <person name="Mourier T."/>
            <person name="Naeem R."/>
            <person name="Malas T.B."/>
            <person name="Moussa E."/>
            <person name="Panigrahi A."/>
            <person name="Vermont S.J."/>
            <person name="Otto T.D."/>
            <person name="Wastling J."/>
            <person name="Pain A."/>
        </authorList>
    </citation>
    <scope>NUCLEOTIDE SEQUENCE</scope>
    <source>
        <strain evidence="9">Liverpool</strain>
    </source>
</reference>
<reference evidence="8" key="1">
    <citation type="submission" date="2011-02" db="EMBL/GenBank/DDBJ databases">
        <authorList>
            <person name="Aslett M."/>
        </authorList>
    </citation>
    <scope>NUCLEOTIDE SEQUENCE</scope>
    <source>
        <strain evidence="8">Liverpool</strain>
    </source>
</reference>
<dbReference type="InterPro" id="IPR022648">
    <property type="entry name" value="Pr_cel_nuc_antig_N"/>
</dbReference>
<dbReference type="eggNOG" id="KOG1636">
    <property type="taxonomic scope" value="Eukaryota"/>
</dbReference>
<dbReference type="EMBL" id="FR823393">
    <property type="protein sequence ID" value="CBZ56102.1"/>
    <property type="molecule type" value="Genomic_DNA"/>
</dbReference>
<dbReference type="GO" id="GO:0006275">
    <property type="term" value="P:regulation of DNA replication"/>
    <property type="evidence" value="ECO:0007669"/>
    <property type="project" value="InterPro"/>
</dbReference>
<reference evidence="8" key="2">
    <citation type="submission" date="2011-03" db="EMBL/GenBank/DDBJ databases">
        <title>Comparative genomics and transcriptomics of Neospora caninum and Toxoplasma gondii.</title>
        <authorList>
            <person name="Reid A.J."/>
            <person name="Sohal A."/>
            <person name="Harris D."/>
            <person name="Quail M."/>
            <person name="Sanders M."/>
            <person name="Berriman M."/>
            <person name="Wastling J.M."/>
            <person name="Pain A."/>
        </authorList>
    </citation>
    <scope>NUCLEOTIDE SEQUENCE</scope>
    <source>
        <strain evidence="8">Liverpool</strain>
    </source>
</reference>
<dbReference type="GO" id="GO:0006298">
    <property type="term" value="P:mismatch repair"/>
    <property type="evidence" value="ECO:0007669"/>
    <property type="project" value="TreeGrafter"/>
</dbReference>
<dbReference type="Gene3D" id="3.70.10.10">
    <property type="match status" value="1"/>
</dbReference>
<evidence type="ECO:0000256" key="2">
    <source>
        <dbReference type="ARBA" id="ARBA00023125"/>
    </source>
</evidence>
<evidence type="ECO:0000259" key="7">
    <source>
        <dbReference type="Pfam" id="PF02747"/>
    </source>
</evidence>
<evidence type="ECO:0000313" key="8">
    <source>
        <dbReference type="EMBL" id="CBZ56102.1"/>
    </source>
</evidence>
<dbReference type="GO" id="GO:0030337">
    <property type="term" value="F:DNA polymerase processivity factor activity"/>
    <property type="evidence" value="ECO:0007669"/>
    <property type="project" value="InterPro"/>
</dbReference>
<dbReference type="GO" id="GO:0006272">
    <property type="term" value="P:leading strand elongation"/>
    <property type="evidence" value="ECO:0007669"/>
    <property type="project" value="TreeGrafter"/>
</dbReference>
<proteinExistence type="inferred from homology"/>
<dbReference type="InterPro" id="IPR022659">
    <property type="entry name" value="Pr_cel_nuc_antig_CS"/>
</dbReference>
<dbReference type="InterPro" id="IPR022649">
    <property type="entry name" value="Pr_cel_nuc_antig_C"/>
</dbReference>
<comment type="similarity">
    <text evidence="1 4">Belongs to the PCNA family.</text>
</comment>
<dbReference type="Proteomes" id="UP000007494">
    <property type="component" value="Chromosome XII"/>
</dbReference>
<evidence type="ECO:0000256" key="3">
    <source>
        <dbReference type="RuleBase" id="RU000641"/>
    </source>
</evidence>
<feature type="domain" description="Proliferating cell nuclear antigen PCNA N-terminal" evidence="6">
    <location>
        <begin position="1"/>
        <end position="124"/>
    </location>
</feature>
<organism evidence="8 10">
    <name type="scientific">Neospora caninum (strain Liverpool)</name>
    <dbReference type="NCBI Taxonomy" id="572307"/>
    <lineage>
        <taxon>Eukaryota</taxon>
        <taxon>Sar</taxon>
        <taxon>Alveolata</taxon>
        <taxon>Apicomplexa</taxon>
        <taxon>Conoidasida</taxon>
        <taxon>Coccidia</taxon>
        <taxon>Eucoccidiorida</taxon>
        <taxon>Eimeriorina</taxon>
        <taxon>Sarcocystidae</taxon>
        <taxon>Neospora</taxon>
    </lineage>
</organism>
<dbReference type="PANTHER" id="PTHR11352:SF0">
    <property type="entry name" value="PROLIFERATING CELL NUCLEAR ANTIGEN"/>
    <property type="match status" value="1"/>
</dbReference>
<protein>
    <recommendedName>
        <fullName evidence="3">DNA sliding clamp PCNA</fullName>
    </recommendedName>
</protein>
<dbReference type="PANTHER" id="PTHR11352">
    <property type="entry name" value="PROLIFERATING CELL NUCLEAR ANTIGEN"/>
    <property type="match status" value="1"/>
</dbReference>
<dbReference type="RefSeq" id="XP_003886128.1">
    <property type="nucleotide sequence ID" value="XM_003886079.1"/>
</dbReference>
<comment type="subcellular location">
    <subcellularLocation>
        <location evidence="3">Nucleus</location>
    </subcellularLocation>
</comment>
<keyword evidence="10" id="KW-1185">Reference proteome</keyword>
<evidence type="ECO:0000313" key="9">
    <source>
        <dbReference type="EMBL" id="CEL70856.1"/>
    </source>
</evidence>
<evidence type="ECO:0000313" key="10">
    <source>
        <dbReference type="Proteomes" id="UP000007494"/>
    </source>
</evidence>
<dbReference type="InParanoid" id="F0VQV5"/>
<dbReference type="HAMAP" id="MF_00317">
    <property type="entry name" value="DNApol_clamp_arch"/>
    <property type="match status" value="1"/>
</dbReference>
<evidence type="ECO:0000259" key="6">
    <source>
        <dbReference type="Pfam" id="PF00705"/>
    </source>
</evidence>
<keyword evidence="4" id="KW-0235">DNA replication</keyword>
<dbReference type="AlphaFoldDB" id="F0VQV5"/>
<dbReference type="PROSITE" id="PS01251">
    <property type="entry name" value="PCNA_1"/>
    <property type="match status" value="1"/>
</dbReference>